<dbReference type="EC" id="3.1.1.-" evidence="5"/>
<dbReference type="PROSITE" id="PS51635">
    <property type="entry name" value="PNPLA"/>
    <property type="match status" value="1"/>
</dbReference>
<dbReference type="GO" id="GO:0047372">
    <property type="term" value="F:monoacylglycerol lipase activity"/>
    <property type="evidence" value="ECO:0007669"/>
    <property type="project" value="TreeGrafter"/>
</dbReference>
<evidence type="ECO:0000256" key="1">
    <source>
        <dbReference type="ARBA" id="ARBA00010240"/>
    </source>
</evidence>
<name>A0A9C6TZ71_ARADU</name>
<feature type="domain" description="PNPLA" evidence="6">
    <location>
        <begin position="22"/>
        <end position="224"/>
    </location>
</feature>
<evidence type="ECO:0000256" key="3">
    <source>
        <dbReference type="ARBA" id="ARBA00023098"/>
    </source>
</evidence>
<evidence type="ECO:0000313" key="7">
    <source>
        <dbReference type="Proteomes" id="UP000515211"/>
    </source>
</evidence>
<dbReference type="SUPFAM" id="SSF52151">
    <property type="entry name" value="FabD/lysophospholipase-like"/>
    <property type="match status" value="1"/>
</dbReference>
<dbReference type="PANTHER" id="PTHR32176:SF33">
    <property type="entry name" value="PATATIN"/>
    <property type="match status" value="1"/>
</dbReference>
<dbReference type="PANTHER" id="PTHR32176">
    <property type="entry name" value="XYLOSE ISOMERASE"/>
    <property type="match status" value="1"/>
</dbReference>
<comment type="similarity">
    <text evidence="1 5">Belongs to the patatin family.</text>
</comment>
<evidence type="ECO:0000259" key="6">
    <source>
        <dbReference type="PROSITE" id="PS51635"/>
    </source>
</evidence>
<evidence type="ECO:0000313" key="9">
    <source>
        <dbReference type="RefSeq" id="XP_052117974.1"/>
    </source>
</evidence>
<protein>
    <recommendedName>
        <fullName evidence="5">Patatin</fullName>
        <ecNumber evidence="5">3.1.1.-</ecNumber>
    </recommendedName>
</protein>
<dbReference type="Proteomes" id="UP000515211">
    <property type="component" value="Chromosome 5"/>
</dbReference>
<feature type="active site" description="Proton acceptor" evidence="4">
    <location>
        <position position="211"/>
    </location>
</feature>
<dbReference type="RefSeq" id="XP_052117974.1">
    <property type="nucleotide sequence ID" value="XM_052262014.1"/>
</dbReference>
<reference evidence="7" key="1">
    <citation type="journal article" date="2016" name="Nat. Genet.">
        <title>The genome sequences of Arachis duranensis and Arachis ipaensis, the diploid ancestors of cultivated peanut.</title>
        <authorList>
            <person name="Bertioli D.J."/>
            <person name="Cannon S.B."/>
            <person name="Froenicke L."/>
            <person name="Huang G."/>
            <person name="Farmer A.D."/>
            <person name="Cannon E.K."/>
            <person name="Liu X."/>
            <person name="Gao D."/>
            <person name="Clevenger J."/>
            <person name="Dash S."/>
            <person name="Ren L."/>
            <person name="Moretzsohn M.C."/>
            <person name="Shirasawa K."/>
            <person name="Huang W."/>
            <person name="Vidigal B."/>
            <person name="Abernathy B."/>
            <person name="Chu Y."/>
            <person name="Niederhuth C.E."/>
            <person name="Umale P."/>
            <person name="Araujo A.C."/>
            <person name="Kozik A."/>
            <person name="Kim K.D."/>
            <person name="Burow M.D."/>
            <person name="Varshney R.K."/>
            <person name="Wang X."/>
            <person name="Zhang X."/>
            <person name="Barkley N."/>
            <person name="Guimaraes P.M."/>
            <person name="Isobe S."/>
            <person name="Guo B."/>
            <person name="Liao B."/>
            <person name="Stalker H.T."/>
            <person name="Schmitz R.J."/>
            <person name="Scheffler B.E."/>
            <person name="Leal-Bertioli S.C."/>
            <person name="Xun X."/>
            <person name="Jackson S.A."/>
            <person name="Michelmore R."/>
            <person name="Ozias-Akins P."/>
        </authorList>
    </citation>
    <scope>NUCLEOTIDE SEQUENCE [LARGE SCALE GENOMIC DNA]</scope>
    <source>
        <strain evidence="7">cv. V14167</strain>
    </source>
</reference>
<sequence>MAGLNSPSKLPPPSVGKLLTVLSIDGGGIKGLIPAVVLHFLEGELKKLDGEQARIADYFDVIAGTSTGGLIAAMLGAPDDNATNPRPKYNTDDIKNFYINEGPIIFTPPEKPHDITTPGPIYDGKVLHEIVKEGLGSTRLVQAWTNLVIPTFDILRLSPVIFSKYKAQEDEFKYLNGLLSDISISTSAAPVYFPAHCFTSEDGNTEFNMTDGATAAGSPVLVALSELGQEQMKHPELYPMMDTADDCSNILLLSLGCGVQPPATAPGWTVDAVNQWNQIAWMADLDFSTNPPTLKRLPALEITGAATTDVVEYYAYSVFKARHAERNYLRVQTDVLTPDMDKGDNADPDNLNNLVNIANKMIDENVKKINPVTFQLEPIDNTTTYQQELIRYAKLLSEERKGRIAKLGSKKY</sequence>
<comment type="function">
    <text evidence="5">Lipolytic acyl hydrolase (LAH).</text>
</comment>
<dbReference type="InterPro" id="IPR016035">
    <property type="entry name" value="Acyl_Trfase/lysoPLipase"/>
</dbReference>
<keyword evidence="2 4" id="KW-0442">Lipid degradation</keyword>
<dbReference type="GO" id="GO:0016042">
    <property type="term" value="P:lipid catabolic process"/>
    <property type="evidence" value="ECO:0007669"/>
    <property type="project" value="UniProtKB-UniRule"/>
</dbReference>
<organism evidence="7 8">
    <name type="scientific">Arachis duranensis</name>
    <name type="common">Wild peanut</name>
    <dbReference type="NCBI Taxonomy" id="130453"/>
    <lineage>
        <taxon>Eukaryota</taxon>
        <taxon>Viridiplantae</taxon>
        <taxon>Streptophyta</taxon>
        <taxon>Embryophyta</taxon>
        <taxon>Tracheophyta</taxon>
        <taxon>Spermatophyta</taxon>
        <taxon>Magnoliopsida</taxon>
        <taxon>eudicotyledons</taxon>
        <taxon>Gunneridae</taxon>
        <taxon>Pentapetalae</taxon>
        <taxon>rosids</taxon>
        <taxon>fabids</taxon>
        <taxon>Fabales</taxon>
        <taxon>Fabaceae</taxon>
        <taxon>Papilionoideae</taxon>
        <taxon>50 kb inversion clade</taxon>
        <taxon>dalbergioids sensu lato</taxon>
        <taxon>Dalbergieae</taxon>
        <taxon>Pterocarpus clade</taxon>
        <taxon>Arachis</taxon>
    </lineage>
</organism>
<feature type="short sequence motif" description="GXGXXG" evidence="4">
    <location>
        <begin position="26"/>
        <end position="31"/>
    </location>
</feature>
<reference evidence="8 9" key="2">
    <citation type="submission" date="2025-04" db="UniProtKB">
        <authorList>
            <consortium name="RefSeq"/>
        </authorList>
    </citation>
    <scope>IDENTIFICATION</scope>
    <source>
        <tissue evidence="8 9">Whole plant</tissue>
    </source>
</reference>
<dbReference type="GO" id="GO:0004620">
    <property type="term" value="F:phospholipase activity"/>
    <property type="evidence" value="ECO:0007669"/>
    <property type="project" value="TreeGrafter"/>
</dbReference>
<dbReference type="RefSeq" id="XP_052117973.1">
    <property type="nucleotide sequence ID" value="XM_052262013.1"/>
</dbReference>
<dbReference type="Pfam" id="PF01734">
    <property type="entry name" value="Patatin"/>
    <property type="match status" value="1"/>
</dbReference>
<accession>A0A9C6TZ71</accession>
<dbReference type="AlphaFoldDB" id="A0A9C6TZ71"/>
<evidence type="ECO:0000256" key="2">
    <source>
        <dbReference type="ARBA" id="ARBA00022963"/>
    </source>
</evidence>
<evidence type="ECO:0000256" key="5">
    <source>
        <dbReference type="RuleBase" id="RU361262"/>
    </source>
</evidence>
<dbReference type="InterPro" id="IPR002641">
    <property type="entry name" value="PNPLA_dom"/>
</dbReference>
<proteinExistence type="inferred from homology"/>
<keyword evidence="7" id="KW-1185">Reference proteome</keyword>
<evidence type="ECO:0000313" key="8">
    <source>
        <dbReference type="RefSeq" id="XP_052117973.1"/>
    </source>
</evidence>
<comment type="domain">
    <text evidence="5">The nitrogen atoms of the two glycine residues in the GGXR motif define the oxyanion hole, and stabilize the oxyanion that forms during the nucleophilic attack by the catalytic serine during substrate cleavage.</text>
</comment>
<feature type="short sequence motif" description="DGA/G" evidence="4">
    <location>
        <begin position="211"/>
        <end position="213"/>
    </location>
</feature>
<dbReference type="Gene3D" id="3.40.1090.10">
    <property type="entry name" value="Cytosolic phospholipase A2 catalytic domain"/>
    <property type="match status" value="1"/>
</dbReference>
<dbReference type="GeneID" id="107487183"/>
<keyword evidence="4 5" id="KW-0378">Hydrolase</keyword>
<feature type="active site" description="Nucleophile" evidence="4">
    <location>
        <position position="66"/>
    </location>
</feature>
<evidence type="ECO:0000256" key="4">
    <source>
        <dbReference type="PROSITE-ProRule" id="PRU01161"/>
    </source>
</evidence>
<feature type="short sequence motif" description="GXSXG" evidence="4">
    <location>
        <begin position="64"/>
        <end position="68"/>
    </location>
</feature>
<keyword evidence="3 4" id="KW-0443">Lipid metabolism</keyword>
<gene>
    <name evidence="8 9" type="primary">LOC107487183</name>
</gene>